<keyword evidence="2" id="KW-1185">Reference proteome</keyword>
<accession>A0A7J0FWU8</accession>
<evidence type="ECO:0000313" key="2">
    <source>
        <dbReference type="Proteomes" id="UP000585474"/>
    </source>
</evidence>
<organism evidence="1 2">
    <name type="scientific">Actinidia rufa</name>
    <dbReference type="NCBI Taxonomy" id="165716"/>
    <lineage>
        <taxon>Eukaryota</taxon>
        <taxon>Viridiplantae</taxon>
        <taxon>Streptophyta</taxon>
        <taxon>Embryophyta</taxon>
        <taxon>Tracheophyta</taxon>
        <taxon>Spermatophyta</taxon>
        <taxon>Magnoliopsida</taxon>
        <taxon>eudicotyledons</taxon>
        <taxon>Gunneridae</taxon>
        <taxon>Pentapetalae</taxon>
        <taxon>asterids</taxon>
        <taxon>Ericales</taxon>
        <taxon>Actinidiaceae</taxon>
        <taxon>Actinidia</taxon>
    </lineage>
</organism>
<sequence>MNGVAKCLYGTDSQSYSPWLPIRMRPWQIAGPILPPGAFGPHYLGEGHKTGSWKLLWIFFRMLQEVHPISQEVDKWRWKGQGKGIVSLCPLSIILSWGLEIPPFLGKGFGLAKCLASGLCRVQSGSFSCAGIRRVVEAVCD</sequence>
<protein>
    <submittedName>
        <fullName evidence="1">Uncharacterized protein</fullName>
    </submittedName>
</protein>
<reference evidence="1 2" key="1">
    <citation type="submission" date="2019-07" db="EMBL/GenBank/DDBJ databases">
        <title>De Novo Assembly of kiwifruit Actinidia rufa.</title>
        <authorList>
            <person name="Sugita-Konishi S."/>
            <person name="Sato K."/>
            <person name="Mori E."/>
            <person name="Abe Y."/>
            <person name="Kisaki G."/>
            <person name="Hamano K."/>
            <person name="Suezawa K."/>
            <person name="Otani M."/>
            <person name="Fukuda T."/>
            <person name="Manabe T."/>
            <person name="Gomi K."/>
            <person name="Tabuchi M."/>
            <person name="Akimitsu K."/>
            <person name="Kataoka I."/>
        </authorList>
    </citation>
    <scope>NUCLEOTIDE SEQUENCE [LARGE SCALE GENOMIC DNA]</scope>
    <source>
        <strain evidence="2">cv. Fuchu</strain>
    </source>
</reference>
<dbReference type="OrthoDB" id="1166712at2759"/>
<dbReference type="AlphaFoldDB" id="A0A7J0FWU8"/>
<evidence type="ECO:0000313" key="1">
    <source>
        <dbReference type="EMBL" id="GFZ03146.1"/>
    </source>
</evidence>
<dbReference type="Proteomes" id="UP000585474">
    <property type="component" value="Unassembled WGS sequence"/>
</dbReference>
<dbReference type="EMBL" id="BJWL01000015">
    <property type="protein sequence ID" value="GFZ03146.1"/>
    <property type="molecule type" value="Genomic_DNA"/>
</dbReference>
<name>A0A7J0FWU8_9ERIC</name>
<proteinExistence type="predicted"/>
<comment type="caution">
    <text evidence="1">The sequence shown here is derived from an EMBL/GenBank/DDBJ whole genome shotgun (WGS) entry which is preliminary data.</text>
</comment>
<gene>
    <name evidence="1" type="ORF">Acr_15g0017540</name>
</gene>